<keyword evidence="1" id="KW-0472">Membrane</keyword>
<dbReference type="EMBL" id="AUBJ02000001">
    <property type="protein sequence ID" value="MCP2330060.1"/>
    <property type="molecule type" value="Genomic_DNA"/>
</dbReference>
<accession>A0ABT1JC40</accession>
<feature type="transmembrane region" description="Helical" evidence="1">
    <location>
        <begin position="98"/>
        <end position="118"/>
    </location>
</feature>
<dbReference type="RefSeq" id="WP_026419788.1">
    <property type="nucleotide sequence ID" value="NZ_AUBJ02000001.1"/>
</dbReference>
<feature type="transmembrane region" description="Helical" evidence="1">
    <location>
        <begin position="63"/>
        <end position="86"/>
    </location>
</feature>
<gene>
    <name evidence="2" type="ORF">G443_000330</name>
</gene>
<keyword evidence="1" id="KW-1133">Transmembrane helix</keyword>
<dbReference type="PANTHER" id="PTHR37309">
    <property type="entry name" value="SLR0284 PROTEIN"/>
    <property type="match status" value="1"/>
</dbReference>
<sequence length="125" mass="13128">MVLILHVLITAVAVWATTLLPGVQLEGGTTGARLGTLLVVAVIVGLVNAVLKPVAKTVGCLFYLLTFGLIGLVVNGLLFMFASWIAQQFGLPFSVSNFWSAVLAGLIVSIVSAVLYSVTRKVIKS</sequence>
<feature type="transmembrane region" description="Helical" evidence="1">
    <location>
        <begin position="32"/>
        <end position="51"/>
    </location>
</feature>
<dbReference type="Pfam" id="PF04020">
    <property type="entry name" value="Phage_holin_4_2"/>
    <property type="match status" value="1"/>
</dbReference>
<dbReference type="InterPro" id="IPR007165">
    <property type="entry name" value="Phage_holin_4_2"/>
</dbReference>
<protein>
    <submittedName>
        <fullName evidence="2">Membrane protein</fullName>
    </submittedName>
</protein>
<dbReference type="Proteomes" id="UP000791080">
    <property type="component" value="Unassembled WGS sequence"/>
</dbReference>
<evidence type="ECO:0000256" key="1">
    <source>
        <dbReference type="SAM" id="Phobius"/>
    </source>
</evidence>
<organism evidence="2 3">
    <name type="scientific">Actinoalloteichus caeruleus DSM 43889</name>
    <dbReference type="NCBI Taxonomy" id="1120930"/>
    <lineage>
        <taxon>Bacteria</taxon>
        <taxon>Bacillati</taxon>
        <taxon>Actinomycetota</taxon>
        <taxon>Actinomycetes</taxon>
        <taxon>Pseudonocardiales</taxon>
        <taxon>Pseudonocardiaceae</taxon>
        <taxon>Actinoalloteichus</taxon>
        <taxon>Actinoalloteichus cyanogriseus</taxon>
    </lineage>
</organism>
<reference evidence="2 3" key="2">
    <citation type="submission" date="2022-06" db="EMBL/GenBank/DDBJ databases">
        <title>Genomic Encyclopedia of Type Strains, Phase I: the one thousand microbial genomes (KMG-I) project.</title>
        <authorList>
            <person name="Kyrpides N."/>
        </authorList>
    </citation>
    <scope>NUCLEOTIDE SEQUENCE [LARGE SCALE GENOMIC DNA]</scope>
    <source>
        <strain evidence="2 3">DSM 43889</strain>
    </source>
</reference>
<evidence type="ECO:0000313" key="3">
    <source>
        <dbReference type="Proteomes" id="UP000791080"/>
    </source>
</evidence>
<keyword evidence="1" id="KW-0812">Transmembrane</keyword>
<proteinExistence type="predicted"/>
<comment type="caution">
    <text evidence="2">The sequence shown here is derived from an EMBL/GenBank/DDBJ whole genome shotgun (WGS) entry which is preliminary data.</text>
</comment>
<evidence type="ECO:0000313" key="2">
    <source>
        <dbReference type="EMBL" id="MCP2330060.1"/>
    </source>
</evidence>
<keyword evidence="3" id="KW-1185">Reference proteome</keyword>
<dbReference type="PANTHER" id="PTHR37309:SF1">
    <property type="entry name" value="SLR0284 PROTEIN"/>
    <property type="match status" value="1"/>
</dbReference>
<reference evidence="2 3" key="1">
    <citation type="submission" date="2013-07" db="EMBL/GenBank/DDBJ databases">
        <authorList>
            <consortium name="DOE Joint Genome Institute"/>
            <person name="Reeve W."/>
            <person name="Huntemann M."/>
            <person name="Han J."/>
            <person name="Chen A."/>
            <person name="Kyrpides N."/>
            <person name="Mavromatis K."/>
            <person name="Markowitz V."/>
            <person name="Palaniappan K."/>
            <person name="Ivanova N."/>
            <person name="Schaumberg A."/>
            <person name="Pati A."/>
            <person name="Liolios K."/>
            <person name="Nordberg H.P."/>
            <person name="Cantor M.N."/>
            <person name="Hua S.X."/>
            <person name="Woyke T."/>
        </authorList>
    </citation>
    <scope>NUCLEOTIDE SEQUENCE [LARGE SCALE GENOMIC DNA]</scope>
    <source>
        <strain evidence="2 3">DSM 43889</strain>
    </source>
</reference>
<name>A0ABT1JC40_ACTCY</name>